<evidence type="ECO:0000313" key="3">
    <source>
        <dbReference type="Proteomes" id="UP000233551"/>
    </source>
</evidence>
<name>A0A2I0L365_PUNGR</name>
<sequence>MAISSLLFYQPPSPPSGDVITQRQSRSCRGHIVKPYCCLRTEVTTRPKSLSKDYKLSWTEELSRAYGHHQLPSINWDKFEDIDDDIFQ</sequence>
<protein>
    <submittedName>
        <fullName evidence="2">Uncharacterized protein</fullName>
    </submittedName>
</protein>
<dbReference type="AlphaFoldDB" id="A0A2I0L365"/>
<evidence type="ECO:0000256" key="1">
    <source>
        <dbReference type="SAM" id="MobiDB-lite"/>
    </source>
</evidence>
<gene>
    <name evidence="2" type="ORF">CRG98_004913</name>
</gene>
<reference evidence="2 3" key="1">
    <citation type="submission" date="2017-11" db="EMBL/GenBank/DDBJ databases">
        <title>De-novo sequencing of pomegranate (Punica granatum L.) genome.</title>
        <authorList>
            <person name="Akparov Z."/>
            <person name="Amiraslanov A."/>
            <person name="Hajiyeva S."/>
            <person name="Abbasov M."/>
            <person name="Kaur K."/>
            <person name="Hamwieh A."/>
            <person name="Solovyev V."/>
            <person name="Salamov A."/>
            <person name="Braich B."/>
            <person name="Kosarev P."/>
            <person name="Mahmoud A."/>
            <person name="Hajiyev E."/>
            <person name="Babayeva S."/>
            <person name="Izzatullayeva V."/>
            <person name="Mammadov A."/>
            <person name="Mammadov A."/>
            <person name="Sharifova S."/>
            <person name="Ojaghi J."/>
            <person name="Eynullazada K."/>
            <person name="Bayramov B."/>
            <person name="Abdulazimova A."/>
            <person name="Shahmuradov I."/>
        </authorList>
    </citation>
    <scope>NUCLEOTIDE SEQUENCE [LARGE SCALE GENOMIC DNA]</scope>
    <source>
        <strain evidence="3">cv. AG2017</strain>
        <tissue evidence="2">Leaf</tissue>
    </source>
</reference>
<proteinExistence type="predicted"/>
<evidence type="ECO:0000313" key="2">
    <source>
        <dbReference type="EMBL" id="PKI74586.1"/>
    </source>
</evidence>
<feature type="non-terminal residue" evidence="2">
    <location>
        <position position="88"/>
    </location>
</feature>
<feature type="region of interest" description="Disordered" evidence="1">
    <location>
        <begin position="1"/>
        <end position="24"/>
    </location>
</feature>
<comment type="caution">
    <text evidence="2">The sequence shown here is derived from an EMBL/GenBank/DDBJ whole genome shotgun (WGS) entry which is preliminary data.</text>
</comment>
<organism evidence="2 3">
    <name type="scientific">Punica granatum</name>
    <name type="common">Pomegranate</name>
    <dbReference type="NCBI Taxonomy" id="22663"/>
    <lineage>
        <taxon>Eukaryota</taxon>
        <taxon>Viridiplantae</taxon>
        <taxon>Streptophyta</taxon>
        <taxon>Embryophyta</taxon>
        <taxon>Tracheophyta</taxon>
        <taxon>Spermatophyta</taxon>
        <taxon>Magnoliopsida</taxon>
        <taxon>eudicotyledons</taxon>
        <taxon>Gunneridae</taxon>
        <taxon>Pentapetalae</taxon>
        <taxon>rosids</taxon>
        <taxon>malvids</taxon>
        <taxon>Myrtales</taxon>
        <taxon>Lythraceae</taxon>
        <taxon>Punica</taxon>
    </lineage>
</organism>
<keyword evidence="3" id="KW-1185">Reference proteome</keyword>
<dbReference type="EMBL" id="PGOL01000196">
    <property type="protein sequence ID" value="PKI74586.1"/>
    <property type="molecule type" value="Genomic_DNA"/>
</dbReference>
<dbReference type="Proteomes" id="UP000233551">
    <property type="component" value="Unassembled WGS sequence"/>
</dbReference>
<accession>A0A2I0L365</accession>